<feature type="domain" description="Aminotransferase class V" evidence="9">
    <location>
        <begin position="5"/>
        <end position="377"/>
    </location>
</feature>
<dbReference type="Pfam" id="PF00266">
    <property type="entry name" value="Aminotran_5"/>
    <property type="match status" value="1"/>
</dbReference>
<evidence type="ECO:0000256" key="2">
    <source>
        <dbReference type="ARBA" id="ARBA00006490"/>
    </source>
</evidence>
<evidence type="ECO:0000256" key="5">
    <source>
        <dbReference type="ARBA" id="ARBA00022898"/>
    </source>
</evidence>
<dbReference type="AlphaFoldDB" id="A0A1G2PHD7"/>
<proteinExistence type="inferred from homology"/>
<dbReference type="GO" id="GO:0046872">
    <property type="term" value="F:metal ion binding"/>
    <property type="evidence" value="ECO:0007669"/>
    <property type="project" value="UniProtKB-KW"/>
</dbReference>
<evidence type="ECO:0000256" key="4">
    <source>
        <dbReference type="ARBA" id="ARBA00022723"/>
    </source>
</evidence>
<evidence type="ECO:0000256" key="7">
    <source>
        <dbReference type="ARBA" id="ARBA00023014"/>
    </source>
</evidence>
<organism evidence="10 11">
    <name type="scientific">Candidatus Taylorbacteria bacterium RIFOXYD2_FULL_36_9</name>
    <dbReference type="NCBI Taxonomy" id="1802338"/>
    <lineage>
        <taxon>Bacteria</taxon>
        <taxon>Candidatus Tayloriibacteriota</taxon>
    </lineage>
</organism>
<comment type="caution">
    <text evidence="10">The sequence shown here is derived from an EMBL/GenBank/DDBJ whole genome shotgun (WGS) entry which is preliminary data.</text>
</comment>
<dbReference type="GO" id="GO:0051536">
    <property type="term" value="F:iron-sulfur cluster binding"/>
    <property type="evidence" value="ECO:0007669"/>
    <property type="project" value="UniProtKB-KW"/>
</dbReference>
<dbReference type="InterPro" id="IPR015422">
    <property type="entry name" value="PyrdxlP-dep_Trfase_small"/>
</dbReference>
<keyword evidence="5" id="KW-0663">Pyridoxal phosphate</keyword>
<comment type="similarity">
    <text evidence="2">Belongs to the class-V pyridoxal-phosphate-dependent aminotransferase family. NifS/IscS subfamily.</text>
</comment>
<keyword evidence="7" id="KW-0411">Iron-sulfur</keyword>
<evidence type="ECO:0000256" key="3">
    <source>
        <dbReference type="ARBA" id="ARBA00022679"/>
    </source>
</evidence>
<reference evidence="10 11" key="1">
    <citation type="journal article" date="2016" name="Nat. Commun.">
        <title>Thousands of microbial genomes shed light on interconnected biogeochemical processes in an aquifer system.</title>
        <authorList>
            <person name="Anantharaman K."/>
            <person name="Brown C.T."/>
            <person name="Hug L.A."/>
            <person name="Sharon I."/>
            <person name="Castelle C.J."/>
            <person name="Probst A.J."/>
            <person name="Thomas B.C."/>
            <person name="Singh A."/>
            <person name="Wilkins M.J."/>
            <person name="Karaoz U."/>
            <person name="Brodie E.L."/>
            <person name="Williams K.H."/>
            <person name="Hubbard S.S."/>
            <person name="Banfield J.F."/>
        </authorList>
    </citation>
    <scope>NUCLEOTIDE SEQUENCE [LARGE SCALE GENOMIC DNA]</scope>
</reference>
<evidence type="ECO:0000313" key="10">
    <source>
        <dbReference type="EMBL" id="OHA47002.1"/>
    </source>
</evidence>
<keyword evidence="6" id="KW-0408">Iron</keyword>
<accession>A0A1G2PHD7</accession>
<keyword evidence="4" id="KW-0479">Metal-binding</keyword>
<comment type="cofactor">
    <cofactor evidence="1">
        <name>pyridoxal 5'-phosphate</name>
        <dbReference type="ChEBI" id="CHEBI:597326"/>
    </cofactor>
</comment>
<dbReference type="GO" id="GO:0031071">
    <property type="term" value="F:cysteine desulfurase activity"/>
    <property type="evidence" value="ECO:0007669"/>
    <property type="project" value="UniProtKB-EC"/>
</dbReference>
<dbReference type="PANTHER" id="PTHR11601:SF34">
    <property type="entry name" value="CYSTEINE DESULFURASE"/>
    <property type="match status" value="1"/>
</dbReference>
<dbReference type="InterPro" id="IPR000192">
    <property type="entry name" value="Aminotrans_V_dom"/>
</dbReference>
<dbReference type="Gene3D" id="3.40.640.10">
    <property type="entry name" value="Type I PLP-dependent aspartate aminotransferase-like (Major domain)"/>
    <property type="match status" value="1"/>
</dbReference>
<dbReference type="PANTHER" id="PTHR11601">
    <property type="entry name" value="CYSTEINE DESULFURYLASE FAMILY MEMBER"/>
    <property type="match status" value="1"/>
</dbReference>
<evidence type="ECO:0000256" key="1">
    <source>
        <dbReference type="ARBA" id="ARBA00001933"/>
    </source>
</evidence>
<evidence type="ECO:0000259" key="9">
    <source>
        <dbReference type="Pfam" id="PF00266"/>
    </source>
</evidence>
<comment type="catalytic activity">
    <reaction evidence="8">
        <text>(sulfur carrier)-H + L-cysteine = (sulfur carrier)-SH + L-alanine</text>
        <dbReference type="Rhea" id="RHEA:43892"/>
        <dbReference type="Rhea" id="RHEA-COMP:14737"/>
        <dbReference type="Rhea" id="RHEA-COMP:14739"/>
        <dbReference type="ChEBI" id="CHEBI:29917"/>
        <dbReference type="ChEBI" id="CHEBI:35235"/>
        <dbReference type="ChEBI" id="CHEBI:57972"/>
        <dbReference type="ChEBI" id="CHEBI:64428"/>
        <dbReference type="EC" id="2.8.1.7"/>
    </reaction>
</comment>
<dbReference type="SUPFAM" id="SSF53383">
    <property type="entry name" value="PLP-dependent transferases"/>
    <property type="match status" value="1"/>
</dbReference>
<protein>
    <recommendedName>
        <fullName evidence="9">Aminotransferase class V domain-containing protein</fullName>
    </recommendedName>
</protein>
<name>A0A1G2PHD7_9BACT</name>
<dbReference type="InterPro" id="IPR016454">
    <property type="entry name" value="Cysteine_dSase"/>
</dbReference>
<dbReference type="InterPro" id="IPR015424">
    <property type="entry name" value="PyrdxlP-dep_Trfase"/>
</dbReference>
<dbReference type="EMBL" id="MHSQ01000022">
    <property type="protein sequence ID" value="OHA47002.1"/>
    <property type="molecule type" value="Genomic_DNA"/>
</dbReference>
<sequence>MKKIIYLDNVATTPVKKEVILAMKPYWTKNFGNPGSITKIGVKAKQAVENSRKIIAECLKGRPQEIVFTSGGTESNNLAIFGVIKNLENKGVKVSDMSFITSNIEHSSITECFKELERRGAQVDYLKVNSQGLINPKDLRKMIKPNTVLISIGYANNEIGTIQPIKEIAKEIRHARKIYQGISLIFHTDASQAGLYCNLNVNELGVDLLTLDSQKIYGPKGVGILFVKAGVKISPIIFGGGQERGLRSGTENVPLIVGMAKALELVFRQRELLVTKIEKLRNYFWQKIQEKIPKVVLNGGLKNRLPNNLNISIHGLDSEFAVLCLDEEGIICSTKSACNHDEDGSFVVKALGVDEAIYKSTLRFSLGEGIIKKDIDLVIAKLLHICK</sequence>
<dbReference type="InterPro" id="IPR015421">
    <property type="entry name" value="PyrdxlP-dep_Trfase_major"/>
</dbReference>
<evidence type="ECO:0000256" key="6">
    <source>
        <dbReference type="ARBA" id="ARBA00023004"/>
    </source>
</evidence>
<evidence type="ECO:0000313" key="11">
    <source>
        <dbReference type="Proteomes" id="UP000176965"/>
    </source>
</evidence>
<gene>
    <name evidence="10" type="ORF">A2541_01130</name>
</gene>
<dbReference type="Gene3D" id="3.90.1150.10">
    <property type="entry name" value="Aspartate Aminotransferase, domain 1"/>
    <property type="match status" value="1"/>
</dbReference>
<dbReference type="PIRSF" id="PIRSF005572">
    <property type="entry name" value="NifS"/>
    <property type="match status" value="1"/>
</dbReference>
<dbReference type="Gene3D" id="1.10.260.50">
    <property type="match status" value="1"/>
</dbReference>
<dbReference type="STRING" id="1802338.A2541_01130"/>
<keyword evidence="3" id="KW-0808">Transferase</keyword>
<evidence type="ECO:0000256" key="8">
    <source>
        <dbReference type="ARBA" id="ARBA00050776"/>
    </source>
</evidence>
<dbReference type="Proteomes" id="UP000176965">
    <property type="component" value="Unassembled WGS sequence"/>
</dbReference>